<proteinExistence type="predicted"/>
<protein>
    <submittedName>
        <fullName evidence="1">TIGR03643 family protein</fullName>
    </submittedName>
</protein>
<dbReference type="Pfam" id="PF10985">
    <property type="entry name" value="DUF2805"/>
    <property type="match status" value="1"/>
</dbReference>
<evidence type="ECO:0000313" key="1">
    <source>
        <dbReference type="EMBL" id="QJB69465.1"/>
    </source>
</evidence>
<accession>A0A6H2DND1</accession>
<gene>
    <name evidence="1" type="ORF">HF685_09380</name>
</gene>
<dbReference type="EMBL" id="CP051217">
    <property type="protein sequence ID" value="QJB69465.1"/>
    <property type="molecule type" value="Genomic_DNA"/>
</dbReference>
<sequence length="88" mass="10252">MSRPVFPDNFVPSTQQEDRGTIFTSEIIAMAWADEISFDMIQALSGLREKDVIIVMRTHMRPGSFRRWRKRVNGRASKHRAKHSHGRN</sequence>
<dbReference type="InterPro" id="IPR019882">
    <property type="entry name" value="CHP03643"/>
</dbReference>
<evidence type="ECO:0000313" key="2">
    <source>
        <dbReference type="Proteomes" id="UP000501600"/>
    </source>
</evidence>
<keyword evidence="2" id="KW-1185">Reference proteome</keyword>
<name>A0A6H2DND1_9SPHN</name>
<dbReference type="KEGG" id="phao:HF685_09380"/>
<dbReference type="Proteomes" id="UP000501600">
    <property type="component" value="Chromosome"/>
</dbReference>
<dbReference type="RefSeq" id="WP_168819527.1">
    <property type="nucleotide sequence ID" value="NZ_CP051217.1"/>
</dbReference>
<organism evidence="1 2">
    <name type="scientific">Parasphingorhabdus halotolerans</name>
    <dbReference type="NCBI Taxonomy" id="2725558"/>
    <lineage>
        <taxon>Bacteria</taxon>
        <taxon>Pseudomonadati</taxon>
        <taxon>Pseudomonadota</taxon>
        <taxon>Alphaproteobacteria</taxon>
        <taxon>Sphingomonadales</taxon>
        <taxon>Sphingomonadaceae</taxon>
        <taxon>Parasphingorhabdus</taxon>
    </lineage>
</organism>
<dbReference type="NCBIfam" id="TIGR03643">
    <property type="entry name" value="TIGR03643 family protein"/>
    <property type="match status" value="1"/>
</dbReference>
<dbReference type="AlphaFoldDB" id="A0A6H2DND1"/>
<reference evidence="1 2" key="1">
    <citation type="submission" date="2020-04" db="EMBL/GenBank/DDBJ databases">
        <title>Genome sequence for Sphingorhabdus sp. strain M1.</title>
        <authorList>
            <person name="Park S.-J."/>
        </authorList>
    </citation>
    <scope>NUCLEOTIDE SEQUENCE [LARGE SCALE GENOMIC DNA]</scope>
    <source>
        <strain evidence="1 2">JK6</strain>
    </source>
</reference>